<sequence length="161" mass="17603">MKFVSVILGNKSDYETMKYSVETFDKFDVKYEIIVSSALKSPKRTEQYVLDAEKKGAVIFITASKVVSHLAGMVSALTTKPVISHQTKDSNADESFSSVCTPAGIPVCNTTLGETGAINAAYFAMQILAITDKELAVKLKEDRIIQSKKIETDSKSIEVIL</sequence>
<dbReference type="GO" id="GO:0034023">
    <property type="term" value="F:5-(carboxyamino)imidazole ribonucleotide mutase activity"/>
    <property type="evidence" value="ECO:0007669"/>
    <property type="project" value="UniProtKB-UniRule"/>
</dbReference>
<comment type="catalytic activity">
    <reaction evidence="3">
        <text>5-carboxyamino-1-(5-phospho-D-ribosyl)imidazole + H(+) = 5-amino-1-(5-phospho-D-ribosyl)imidazole-4-carboxylate</text>
        <dbReference type="Rhea" id="RHEA:13193"/>
        <dbReference type="ChEBI" id="CHEBI:15378"/>
        <dbReference type="ChEBI" id="CHEBI:58730"/>
        <dbReference type="ChEBI" id="CHEBI:77657"/>
        <dbReference type="EC" id="5.4.99.18"/>
    </reaction>
</comment>
<reference evidence="6 8" key="1">
    <citation type="submission" date="2017-10" db="EMBL/GenBank/DDBJ databases">
        <title>Genomics of the genus Arcobacter.</title>
        <authorList>
            <person name="Perez-Cataluna A."/>
            <person name="Figueras M.J."/>
        </authorList>
    </citation>
    <scope>NUCLEOTIDE SEQUENCE [LARGE SCALE GENOMIC DNA]</scope>
    <source>
        <strain evidence="6 8">CECT 7835</strain>
    </source>
</reference>
<dbReference type="AlphaFoldDB" id="A0AAX2A7P1"/>
<accession>A0AAX2A7P1</accession>
<dbReference type="EMBL" id="PDKM01000006">
    <property type="protein sequence ID" value="RXK09358.1"/>
    <property type="molecule type" value="Genomic_DNA"/>
</dbReference>
<proteinExistence type="inferred from homology"/>
<evidence type="ECO:0000259" key="4">
    <source>
        <dbReference type="SMART" id="SM01001"/>
    </source>
</evidence>
<dbReference type="Gene3D" id="3.40.50.1970">
    <property type="match status" value="1"/>
</dbReference>
<dbReference type="InterPro" id="IPR024694">
    <property type="entry name" value="PurE_prokaryotes"/>
</dbReference>
<protein>
    <recommendedName>
        <fullName evidence="3">N5-carboxyaminoimidazole ribonucleotide mutase</fullName>
        <shortName evidence="3">N5-CAIR mutase</shortName>
        <ecNumber evidence="3">5.4.99.18</ecNumber>
    </recommendedName>
    <alternativeName>
        <fullName evidence="3">5-(carboxyamino)imidazole ribonucleotide mutase</fullName>
    </alternativeName>
</protein>
<feature type="binding site" evidence="3">
    <location>
        <position position="13"/>
    </location>
    <ligand>
        <name>substrate</name>
    </ligand>
</feature>
<keyword evidence="1 3" id="KW-0658">Purine biosynthesis</keyword>
<keyword evidence="2 3" id="KW-0413">Isomerase</keyword>
<dbReference type="Pfam" id="PF00731">
    <property type="entry name" value="AIRC"/>
    <property type="match status" value="1"/>
</dbReference>
<dbReference type="PANTHER" id="PTHR23046">
    <property type="entry name" value="PHOSPHORIBOSYLAMINOIMIDAZOLE CARBOXYLASE CATALYTIC SUBUNIT"/>
    <property type="match status" value="1"/>
</dbReference>
<evidence type="ECO:0000313" key="7">
    <source>
        <dbReference type="Proteomes" id="UP000253850"/>
    </source>
</evidence>
<dbReference type="HAMAP" id="MF_01929">
    <property type="entry name" value="PurE_classI"/>
    <property type="match status" value="1"/>
</dbReference>
<feature type="domain" description="PurE" evidence="4">
    <location>
        <begin position="2"/>
        <end position="150"/>
    </location>
</feature>
<reference evidence="5 7" key="2">
    <citation type="submission" date="2018-07" db="EMBL/GenBank/DDBJ databases">
        <title>Complete genome of the Arcobacter bivalviorum type strain LMG 26154.</title>
        <authorList>
            <person name="Miller W.G."/>
            <person name="Yee E."/>
            <person name="Bono J.L."/>
        </authorList>
    </citation>
    <scope>NUCLEOTIDE SEQUENCE [LARGE SCALE GENOMIC DNA]</scope>
    <source>
        <strain evidence="5 7">LMG 26154</strain>
    </source>
</reference>
<evidence type="ECO:0000313" key="8">
    <source>
        <dbReference type="Proteomes" id="UP000289193"/>
    </source>
</evidence>
<evidence type="ECO:0000256" key="2">
    <source>
        <dbReference type="ARBA" id="ARBA00023235"/>
    </source>
</evidence>
<dbReference type="PANTHER" id="PTHR23046:SF2">
    <property type="entry name" value="PHOSPHORIBOSYLAMINOIMIDAZOLE CARBOXYLASE"/>
    <property type="match status" value="1"/>
</dbReference>
<evidence type="ECO:0000256" key="3">
    <source>
        <dbReference type="HAMAP-Rule" id="MF_01929"/>
    </source>
</evidence>
<dbReference type="EMBL" id="CP031217">
    <property type="protein sequence ID" value="AXH11457.1"/>
    <property type="molecule type" value="Genomic_DNA"/>
</dbReference>
<comment type="function">
    <text evidence="3">Catalyzes the conversion of N5-carboxyaminoimidazole ribonucleotide (N5-CAIR) to 4-carboxy-5-aminoimidazole ribonucleotide (CAIR).</text>
</comment>
<dbReference type="Proteomes" id="UP000253850">
    <property type="component" value="Chromosome"/>
</dbReference>
<dbReference type="SMART" id="SM01001">
    <property type="entry name" value="AIRC"/>
    <property type="match status" value="1"/>
</dbReference>
<dbReference type="Proteomes" id="UP000289193">
    <property type="component" value="Unassembled WGS sequence"/>
</dbReference>
<dbReference type="InterPro" id="IPR000031">
    <property type="entry name" value="PurE_dom"/>
</dbReference>
<dbReference type="RefSeq" id="WP_114838333.1">
    <property type="nucleotide sequence ID" value="NZ_CP031217.1"/>
</dbReference>
<keyword evidence="8" id="KW-1185">Reference proteome</keyword>
<organism evidence="6 8">
    <name type="scientific">Halarcobacter bivalviorum</name>
    <dbReference type="NCBI Taxonomy" id="663364"/>
    <lineage>
        <taxon>Bacteria</taxon>
        <taxon>Pseudomonadati</taxon>
        <taxon>Campylobacterota</taxon>
        <taxon>Epsilonproteobacteria</taxon>
        <taxon>Campylobacterales</taxon>
        <taxon>Arcobacteraceae</taxon>
        <taxon>Halarcobacter</taxon>
    </lineage>
</organism>
<comment type="caution">
    <text evidence="3">Lacks conserved residue(s) required for the propagation of feature annotation.</text>
</comment>
<dbReference type="InterPro" id="IPR033747">
    <property type="entry name" value="PurE_ClassI"/>
</dbReference>
<evidence type="ECO:0000313" key="6">
    <source>
        <dbReference type="EMBL" id="RXK09358.1"/>
    </source>
</evidence>
<comment type="pathway">
    <text evidence="3">Purine metabolism; IMP biosynthesis via de novo pathway; 5-amino-1-(5-phospho-D-ribosyl)imidazole-4-carboxylate from 5-amino-1-(5-phospho-D-ribosyl)imidazole (N5-CAIR route): step 2/2.</text>
</comment>
<dbReference type="EC" id="5.4.99.18" evidence="3"/>
<gene>
    <name evidence="5" type="primary">purE2</name>
    <name evidence="3" type="synonym">purE</name>
    <name evidence="5" type="ORF">ABIV_0436</name>
    <name evidence="6" type="ORF">CRV05_10540</name>
</gene>
<dbReference type="SUPFAM" id="SSF52255">
    <property type="entry name" value="N5-CAIR mutase (phosphoribosylaminoimidazole carboxylase, PurE)"/>
    <property type="match status" value="1"/>
</dbReference>
<evidence type="ECO:0000313" key="5">
    <source>
        <dbReference type="EMBL" id="AXH11457.1"/>
    </source>
</evidence>
<comment type="similarity">
    <text evidence="3">Belongs to the AIR carboxylase family. Class I subfamily.</text>
</comment>
<dbReference type="GO" id="GO:0006189">
    <property type="term" value="P:'de novo' IMP biosynthetic process"/>
    <property type="evidence" value="ECO:0007669"/>
    <property type="project" value="UniProtKB-UniRule"/>
</dbReference>
<name>A0AAX2A7P1_9BACT</name>
<dbReference type="KEGG" id="hbv:ABIV_0436"/>
<evidence type="ECO:0000256" key="1">
    <source>
        <dbReference type="ARBA" id="ARBA00022755"/>
    </source>
</evidence>